<name>A0A7T7BMG7_PENDI</name>
<proteinExistence type="predicted"/>
<evidence type="ECO:0000313" key="1">
    <source>
        <dbReference type="EMBL" id="QQK44976.1"/>
    </source>
</evidence>
<evidence type="ECO:0000313" key="2">
    <source>
        <dbReference type="Proteomes" id="UP000595662"/>
    </source>
</evidence>
<dbReference type="Proteomes" id="UP000595662">
    <property type="component" value="Chromosome 3"/>
</dbReference>
<organism evidence="1 2">
    <name type="scientific">Penicillium digitatum</name>
    <name type="common">Green mold</name>
    <dbReference type="NCBI Taxonomy" id="36651"/>
    <lineage>
        <taxon>Eukaryota</taxon>
        <taxon>Fungi</taxon>
        <taxon>Dikarya</taxon>
        <taxon>Ascomycota</taxon>
        <taxon>Pezizomycotina</taxon>
        <taxon>Eurotiomycetes</taxon>
        <taxon>Eurotiomycetidae</taxon>
        <taxon>Eurotiales</taxon>
        <taxon>Aspergillaceae</taxon>
        <taxon>Penicillium</taxon>
    </lineage>
</organism>
<dbReference type="VEuPathDB" id="FungiDB:PDIP_58060"/>
<dbReference type="EMBL" id="CP060776">
    <property type="protein sequence ID" value="QQK44976.1"/>
    <property type="molecule type" value="Genomic_DNA"/>
</dbReference>
<accession>A0A7T7BMG7</accession>
<dbReference type="AlphaFoldDB" id="A0A7T7BMG7"/>
<protein>
    <submittedName>
        <fullName evidence="1">Gamma-glutamyltranspeptidase</fullName>
    </submittedName>
</protein>
<gene>
    <name evidence="1" type="ORF">Pdw03_8877</name>
</gene>
<dbReference type="RefSeq" id="XP_065957167.1">
    <property type="nucleotide sequence ID" value="XM_066102084.1"/>
</dbReference>
<sequence length="89" mass="9935">MMYPAIKTARENIFVIEEIVHTMESAVRDGEYFLPKNPTSAFGFAPNGILLGLGDTKTRHWYADTSEALADQGPDALYTGRDYAQRHQG</sequence>
<dbReference type="GeneID" id="90953143"/>
<dbReference type="Pfam" id="PF01019">
    <property type="entry name" value="G_glu_transpept"/>
    <property type="match status" value="1"/>
</dbReference>
<dbReference type="InterPro" id="IPR029055">
    <property type="entry name" value="Ntn_hydrolases_N"/>
</dbReference>
<reference evidence="1 2" key="1">
    <citation type="submission" date="2020-08" db="EMBL/GenBank/DDBJ databases">
        <title>The completed genome sequence of the pathogenic ascomycete fungus Penicillium digitatum.</title>
        <authorList>
            <person name="Wang M."/>
        </authorList>
    </citation>
    <scope>NUCLEOTIDE SEQUENCE [LARGE SCALE GENOMIC DNA]</scope>
    <source>
        <strain evidence="1 2">PdW03</strain>
    </source>
</reference>
<dbReference type="SUPFAM" id="SSF56235">
    <property type="entry name" value="N-terminal nucleophile aminohydrolases (Ntn hydrolases)"/>
    <property type="match status" value="1"/>
</dbReference>